<feature type="domain" description="Histidine kinase" evidence="11">
    <location>
        <begin position="699"/>
        <end position="926"/>
    </location>
</feature>
<evidence type="ECO:0000259" key="12">
    <source>
        <dbReference type="PROSITE" id="PS50113"/>
    </source>
</evidence>
<dbReference type="CDD" id="cd00130">
    <property type="entry name" value="PAS"/>
    <property type="match status" value="1"/>
</dbReference>
<dbReference type="Pfam" id="PF02518">
    <property type="entry name" value="HATPase_c"/>
    <property type="match status" value="1"/>
</dbReference>
<dbReference type="CDD" id="cd00082">
    <property type="entry name" value="HisKA"/>
    <property type="match status" value="1"/>
</dbReference>
<dbReference type="EMBL" id="CABFPH010000033">
    <property type="protein sequence ID" value="VUD72050.1"/>
    <property type="molecule type" value="Genomic_DNA"/>
</dbReference>
<dbReference type="NCBIfam" id="TIGR00229">
    <property type="entry name" value="sensory_box"/>
    <property type="match status" value="1"/>
</dbReference>
<dbReference type="PROSITE" id="PS50113">
    <property type="entry name" value="PAC"/>
    <property type="match status" value="1"/>
</dbReference>
<dbReference type="SMART" id="SM00065">
    <property type="entry name" value="GAF"/>
    <property type="match status" value="1"/>
</dbReference>
<dbReference type="PRINTS" id="PR00344">
    <property type="entry name" value="BCTRLSENSOR"/>
</dbReference>
<evidence type="ECO:0000256" key="10">
    <source>
        <dbReference type="SAM" id="Phobius"/>
    </source>
</evidence>
<dbReference type="Pfam" id="PF08447">
    <property type="entry name" value="PAS_3"/>
    <property type="match status" value="1"/>
</dbReference>
<evidence type="ECO:0000256" key="7">
    <source>
        <dbReference type="ARBA" id="ARBA00022777"/>
    </source>
</evidence>
<evidence type="ECO:0000256" key="2">
    <source>
        <dbReference type="ARBA" id="ARBA00004370"/>
    </source>
</evidence>
<reference evidence="14 15" key="1">
    <citation type="submission" date="2019-06" db="EMBL/GenBank/DDBJ databases">
        <authorList>
            <person name="Rodrigo-Torres L."/>
            <person name="Arahal R. D."/>
            <person name="Lucena T."/>
        </authorList>
    </citation>
    <scope>NUCLEOTIDE SEQUENCE [LARGE SCALE GENOMIC DNA]</scope>
    <source>
        <strain evidence="14 15">SB0023/3</strain>
    </source>
</reference>
<keyword evidence="5 14" id="KW-0808">Transferase</keyword>
<evidence type="ECO:0000256" key="1">
    <source>
        <dbReference type="ARBA" id="ARBA00000085"/>
    </source>
</evidence>
<dbReference type="SMART" id="SM00387">
    <property type="entry name" value="HATPase_c"/>
    <property type="match status" value="1"/>
</dbReference>
<comment type="subcellular location">
    <subcellularLocation>
        <location evidence="2">Membrane</location>
    </subcellularLocation>
</comment>
<dbReference type="InterPro" id="IPR036890">
    <property type="entry name" value="HATPase_C_sf"/>
</dbReference>
<dbReference type="SUPFAM" id="SSF55781">
    <property type="entry name" value="GAF domain-like"/>
    <property type="match status" value="1"/>
</dbReference>
<dbReference type="InterPro" id="IPR035965">
    <property type="entry name" value="PAS-like_dom_sf"/>
</dbReference>
<evidence type="ECO:0000259" key="11">
    <source>
        <dbReference type="PROSITE" id="PS50109"/>
    </source>
</evidence>
<dbReference type="PROSITE" id="PS50109">
    <property type="entry name" value="HIS_KIN"/>
    <property type="match status" value="1"/>
</dbReference>
<dbReference type="GO" id="GO:0016020">
    <property type="term" value="C:membrane"/>
    <property type="evidence" value="ECO:0007669"/>
    <property type="project" value="UniProtKB-SubCell"/>
</dbReference>
<keyword evidence="4" id="KW-0597">Phosphoprotein</keyword>
<keyword evidence="15" id="KW-1185">Reference proteome</keyword>
<dbReference type="SMART" id="SM00388">
    <property type="entry name" value="HisKA"/>
    <property type="match status" value="1"/>
</dbReference>
<evidence type="ECO:0000259" key="13">
    <source>
        <dbReference type="PROSITE" id="PS50839"/>
    </source>
</evidence>
<dbReference type="Gene3D" id="1.10.287.130">
    <property type="match status" value="1"/>
</dbReference>
<evidence type="ECO:0000256" key="5">
    <source>
        <dbReference type="ARBA" id="ARBA00022679"/>
    </source>
</evidence>
<dbReference type="Gene3D" id="3.30.450.40">
    <property type="match status" value="1"/>
</dbReference>
<evidence type="ECO:0000256" key="6">
    <source>
        <dbReference type="ARBA" id="ARBA00022692"/>
    </source>
</evidence>
<evidence type="ECO:0000313" key="15">
    <source>
        <dbReference type="Proteomes" id="UP000410984"/>
    </source>
</evidence>
<dbReference type="InterPro" id="IPR029016">
    <property type="entry name" value="GAF-like_dom_sf"/>
</dbReference>
<dbReference type="Gene3D" id="3.30.450.350">
    <property type="entry name" value="CHASE domain"/>
    <property type="match status" value="1"/>
</dbReference>
<dbReference type="Gene3D" id="3.30.565.10">
    <property type="entry name" value="Histidine kinase-like ATPase, C-terminal domain"/>
    <property type="match status" value="1"/>
</dbReference>
<dbReference type="SUPFAM" id="SSF47384">
    <property type="entry name" value="Homodimeric domain of signal transducing histidine kinase"/>
    <property type="match status" value="1"/>
</dbReference>
<keyword evidence="7" id="KW-0418">Kinase</keyword>
<feature type="transmembrane region" description="Helical" evidence="10">
    <location>
        <begin position="40"/>
        <end position="61"/>
    </location>
</feature>
<gene>
    <name evidence="14" type="primary">arcB_3</name>
    <name evidence="14" type="ORF">MET9862_02644</name>
</gene>
<dbReference type="SMART" id="SM01079">
    <property type="entry name" value="CHASE"/>
    <property type="match status" value="1"/>
</dbReference>
<name>A0A509ED14_9HYPH</name>
<keyword evidence="8 10" id="KW-1133">Transmembrane helix</keyword>
<dbReference type="InterPro" id="IPR000014">
    <property type="entry name" value="PAS"/>
</dbReference>
<sequence length="936" mass="100580">MKAGACIRKMPQRAGVPAGRIRPIPSLTPPRPAQPRTVSYLLPAVVLLAGLTASVAVSLQIRQVSGARDRDRFERLATQQADRIRERLDTYVALLRGTAGLYAASETVTRADFSAYVARLRLTELYPGTRGIGFAQPFRPEEGPALVAAMRTQGLPEFRLRPDPPGLEPSAIVALEPLDRRNSAALGFDMLSEPVRRTAMARARDTGEAALSGRVELVQEIDRDKQPGFLVYLPAYAGGAVPETEAGRRAGLIGWTYSPFRAGDFFPYVSIPAAAGNAPELAFQIHDQGQGGPEPAADTLLYASPAWPRAAEAGGPTTRRTVPIAGRTWTLAATPTAAFARDPSGQAWPWILGLGGLVTLALSGAALAQGRAQARSEAARLDLEEERNRLELLNRAGPALVSEHDVERLVQTVIEAATRLVGGAYGAFFERVPAGAEGNAEEVWRLFSLTGGPREAFTRFGLPRATNLFKPTFLAEGVVRSDDVAQDARYGSHGGMPRGHLPVRSYLAAPVVSGSGETLGALLFGHPEPARFGPREERLITGFAAQAAVALDNARLLTSVLHERQRFQAAVQAVRGIMWTNDATGRMAGEQPGWSAITGQSPAAYQGFGWADAVHPDDRQASIDAWNAAVAERRTFVHEHRVRSKDGAWRTYAIRAVPVLDEAGTIREWVGVHTDITEQREAEAELRESNEEIQRYAYIVSHDLRAPLVNVMGFTSELETVQAEIREALAGHPKAARIEGDVTEALGFIRAAITKMEALIAAILKLSREGRRTFRPEPLDMAALMRGLADAQRHQADAAGARVAIAADLPDIVADRLAVQQIFGNLIDNALKYLDPARPGRITVTGEPVSGTRIRYAVTDNGRGIAPQDHARVFELFRRAGAQDRPGDGIGLAHVKALVRSLGGRITVSSELGAGTTFSVTLPRDAAGAAPPLAAE</sequence>
<organism evidence="14 15">
    <name type="scientific">Methylobacterium symbioticum</name>
    <dbReference type="NCBI Taxonomy" id="2584084"/>
    <lineage>
        <taxon>Bacteria</taxon>
        <taxon>Pseudomonadati</taxon>
        <taxon>Pseudomonadota</taxon>
        <taxon>Alphaproteobacteria</taxon>
        <taxon>Hyphomicrobiales</taxon>
        <taxon>Methylobacteriaceae</taxon>
        <taxon>Methylobacterium</taxon>
    </lineage>
</organism>
<dbReference type="Proteomes" id="UP000410984">
    <property type="component" value="Unassembled WGS sequence"/>
</dbReference>
<dbReference type="SUPFAM" id="SSF55785">
    <property type="entry name" value="PYP-like sensor domain (PAS domain)"/>
    <property type="match status" value="1"/>
</dbReference>
<protein>
    <recommendedName>
        <fullName evidence="3">histidine kinase</fullName>
        <ecNumber evidence="3">2.7.13.3</ecNumber>
    </recommendedName>
</protein>
<dbReference type="Gene3D" id="3.30.450.20">
    <property type="entry name" value="PAS domain"/>
    <property type="match status" value="1"/>
</dbReference>
<dbReference type="PANTHER" id="PTHR43304:SF1">
    <property type="entry name" value="PAC DOMAIN-CONTAINING PROTEIN"/>
    <property type="match status" value="1"/>
</dbReference>
<dbReference type="InterPro" id="IPR004358">
    <property type="entry name" value="Sig_transdc_His_kin-like_C"/>
</dbReference>
<proteinExistence type="predicted"/>
<keyword evidence="9 10" id="KW-0472">Membrane</keyword>
<accession>A0A509ED14</accession>
<dbReference type="GO" id="GO:0000155">
    <property type="term" value="F:phosphorelay sensor kinase activity"/>
    <property type="evidence" value="ECO:0007669"/>
    <property type="project" value="InterPro"/>
</dbReference>
<dbReference type="InterPro" id="IPR001610">
    <property type="entry name" value="PAC"/>
</dbReference>
<dbReference type="InterPro" id="IPR003018">
    <property type="entry name" value="GAF"/>
</dbReference>
<dbReference type="InterPro" id="IPR003594">
    <property type="entry name" value="HATPase_dom"/>
</dbReference>
<evidence type="ECO:0000256" key="8">
    <source>
        <dbReference type="ARBA" id="ARBA00022989"/>
    </source>
</evidence>
<dbReference type="PANTHER" id="PTHR43304">
    <property type="entry name" value="PHYTOCHROME-LIKE PROTEIN CPH1"/>
    <property type="match status" value="1"/>
</dbReference>
<dbReference type="InterPro" id="IPR042240">
    <property type="entry name" value="CHASE_sf"/>
</dbReference>
<dbReference type="SMART" id="SM00086">
    <property type="entry name" value="PAC"/>
    <property type="match status" value="1"/>
</dbReference>
<dbReference type="InterPro" id="IPR006189">
    <property type="entry name" value="CHASE_dom"/>
</dbReference>
<dbReference type="Pfam" id="PF13185">
    <property type="entry name" value="GAF_2"/>
    <property type="match status" value="1"/>
</dbReference>
<keyword evidence="6 10" id="KW-0812">Transmembrane</keyword>
<evidence type="ECO:0000256" key="9">
    <source>
        <dbReference type="ARBA" id="ARBA00023136"/>
    </source>
</evidence>
<dbReference type="InterPro" id="IPR005467">
    <property type="entry name" value="His_kinase_dom"/>
</dbReference>
<comment type="catalytic activity">
    <reaction evidence="1">
        <text>ATP + protein L-histidine = ADP + protein N-phospho-L-histidine.</text>
        <dbReference type="EC" id="2.7.13.3"/>
    </reaction>
</comment>
<dbReference type="PROSITE" id="PS50839">
    <property type="entry name" value="CHASE"/>
    <property type="match status" value="1"/>
</dbReference>
<evidence type="ECO:0000256" key="3">
    <source>
        <dbReference type="ARBA" id="ARBA00012438"/>
    </source>
</evidence>
<feature type="domain" description="PAC" evidence="12">
    <location>
        <begin position="636"/>
        <end position="688"/>
    </location>
</feature>
<dbReference type="Pfam" id="PF03924">
    <property type="entry name" value="CHASE"/>
    <property type="match status" value="1"/>
</dbReference>
<dbReference type="InterPro" id="IPR013655">
    <property type="entry name" value="PAS_fold_3"/>
</dbReference>
<dbReference type="AlphaFoldDB" id="A0A509ED14"/>
<dbReference type="InterPro" id="IPR003661">
    <property type="entry name" value="HisK_dim/P_dom"/>
</dbReference>
<dbReference type="InterPro" id="IPR036097">
    <property type="entry name" value="HisK_dim/P_sf"/>
</dbReference>
<dbReference type="EC" id="2.7.13.3" evidence="3"/>
<dbReference type="InterPro" id="IPR000700">
    <property type="entry name" value="PAS-assoc_C"/>
</dbReference>
<evidence type="ECO:0000256" key="4">
    <source>
        <dbReference type="ARBA" id="ARBA00022553"/>
    </source>
</evidence>
<feature type="domain" description="CHASE" evidence="13">
    <location>
        <begin position="172"/>
        <end position="332"/>
    </location>
</feature>
<dbReference type="SUPFAM" id="SSF55874">
    <property type="entry name" value="ATPase domain of HSP90 chaperone/DNA topoisomerase II/histidine kinase"/>
    <property type="match status" value="1"/>
</dbReference>
<evidence type="ECO:0000313" key="14">
    <source>
        <dbReference type="EMBL" id="VUD72050.1"/>
    </source>
</evidence>
<dbReference type="InterPro" id="IPR052162">
    <property type="entry name" value="Sensor_kinase/Photoreceptor"/>
</dbReference>